<evidence type="ECO:0000256" key="1">
    <source>
        <dbReference type="ARBA" id="ARBA00000900"/>
    </source>
</evidence>
<evidence type="ECO:0000256" key="3">
    <source>
        <dbReference type="ARBA" id="ARBA00022786"/>
    </source>
</evidence>
<comment type="catalytic activity">
    <reaction evidence="1">
        <text>S-ubiquitinyl-[E2 ubiquitin-conjugating enzyme]-L-cysteine + [acceptor protein]-L-lysine = [E2 ubiquitin-conjugating enzyme]-L-cysteine + N(6)-ubiquitinyl-[acceptor protein]-L-lysine.</text>
        <dbReference type="EC" id="2.3.2.27"/>
    </reaction>
</comment>
<dbReference type="InterPro" id="IPR051348">
    <property type="entry name" value="U-box_ubiquitin_ligases"/>
</dbReference>
<evidence type="ECO:0000256" key="2">
    <source>
        <dbReference type="ARBA" id="ARBA00012483"/>
    </source>
</evidence>
<dbReference type="AlphaFoldDB" id="A0AAQ3P6B9"/>
<organism evidence="4 5">
    <name type="scientific">Vigna mungo</name>
    <name type="common">Black gram</name>
    <name type="synonym">Phaseolus mungo</name>
    <dbReference type="NCBI Taxonomy" id="3915"/>
    <lineage>
        <taxon>Eukaryota</taxon>
        <taxon>Viridiplantae</taxon>
        <taxon>Streptophyta</taxon>
        <taxon>Embryophyta</taxon>
        <taxon>Tracheophyta</taxon>
        <taxon>Spermatophyta</taxon>
        <taxon>Magnoliopsida</taxon>
        <taxon>eudicotyledons</taxon>
        <taxon>Gunneridae</taxon>
        <taxon>Pentapetalae</taxon>
        <taxon>rosids</taxon>
        <taxon>fabids</taxon>
        <taxon>Fabales</taxon>
        <taxon>Fabaceae</taxon>
        <taxon>Papilionoideae</taxon>
        <taxon>50 kb inversion clade</taxon>
        <taxon>NPAAA clade</taxon>
        <taxon>indigoferoid/millettioid clade</taxon>
        <taxon>Phaseoleae</taxon>
        <taxon>Vigna</taxon>
    </lineage>
</organism>
<evidence type="ECO:0000313" key="5">
    <source>
        <dbReference type="Proteomes" id="UP001374535"/>
    </source>
</evidence>
<gene>
    <name evidence="4" type="ORF">V8G54_000922</name>
</gene>
<dbReference type="PANTHER" id="PTHR45647:SF132">
    <property type="entry name" value="KINASE WITH ADENINE NUCLEOTIDE ALPHA HYDROLASES-LIKE DOMAIN-CONTAINING PROTEIN"/>
    <property type="match status" value="1"/>
</dbReference>
<evidence type="ECO:0000313" key="4">
    <source>
        <dbReference type="EMBL" id="WVZ22378.1"/>
    </source>
</evidence>
<accession>A0AAQ3P6B9</accession>
<sequence length="141" mass="16107">MTSTTDTFCYIDPEYQQTRMLGVKSDIYSLGIIFLQILTTKSPTCLTHHVASAIEKGTLSEMLDPSFSDWPQEDALTLRNLVEDTNLFYALGNLTNMPRDKQVSIVLLCVLFDFSKNEIVLHFLILSHGKLELTIQWLFDK</sequence>
<dbReference type="EC" id="2.3.2.27" evidence="2"/>
<dbReference type="EMBL" id="CP144700">
    <property type="protein sequence ID" value="WVZ22378.1"/>
    <property type="molecule type" value="Genomic_DNA"/>
</dbReference>
<reference evidence="4 5" key="1">
    <citation type="journal article" date="2023" name="Life. Sci Alliance">
        <title>Evolutionary insights into 3D genome organization and epigenetic landscape of Vigna mungo.</title>
        <authorList>
            <person name="Junaid A."/>
            <person name="Singh B."/>
            <person name="Bhatia S."/>
        </authorList>
    </citation>
    <scope>NUCLEOTIDE SEQUENCE [LARGE SCALE GENOMIC DNA]</scope>
    <source>
        <strain evidence="4">Urdbean</strain>
    </source>
</reference>
<dbReference type="Gene3D" id="1.10.510.10">
    <property type="entry name" value="Transferase(Phosphotransferase) domain 1"/>
    <property type="match status" value="1"/>
</dbReference>
<keyword evidence="3" id="KW-0833">Ubl conjugation pathway</keyword>
<proteinExistence type="predicted"/>
<name>A0AAQ3P6B9_VIGMU</name>
<dbReference type="GO" id="GO:0061630">
    <property type="term" value="F:ubiquitin protein ligase activity"/>
    <property type="evidence" value="ECO:0007669"/>
    <property type="project" value="UniProtKB-EC"/>
</dbReference>
<dbReference type="InterPro" id="IPR011009">
    <property type="entry name" value="Kinase-like_dom_sf"/>
</dbReference>
<dbReference type="Proteomes" id="UP001374535">
    <property type="component" value="Chromosome 1"/>
</dbReference>
<dbReference type="SUPFAM" id="SSF56112">
    <property type="entry name" value="Protein kinase-like (PK-like)"/>
    <property type="match status" value="1"/>
</dbReference>
<protein>
    <recommendedName>
        <fullName evidence="2">RING-type E3 ubiquitin transferase</fullName>
        <ecNumber evidence="2">2.3.2.27</ecNumber>
    </recommendedName>
</protein>
<keyword evidence="5" id="KW-1185">Reference proteome</keyword>
<dbReference type="PANTHER" id="PTHR45647">
    <property type="entry name" value="OS02G0152300 PROTEIN"/>
    <property type="match status" value="1"/>
</dbReference>